<evidence type="ECO:0000256" key="2">
    <source>
        <dbReference type="ARBA" id="ARBA00023125"/>
    </source>
</evidence>
<dbReference type="RefSeq" id="WP_218043269.1">
    <property type="nucleotide sequence ID" value="NZ_BIFH01000055.1"/>
</dbReference>
<name>A0A401Z574_9ACTN</name>
<gene>
    <name evidence="6" type="ORF">EHYA_09751</name>
</gene>
<dbReference type="AlphaFoldDB" id="A0A401Z574"/>
<dbReference type="EMBL" id="BIFH01000055">
    <property type="protein sequence ID" value="GCE01976.1"/>
    <property type="molecule type" value="Genomic_DNA"/>
</dbReference>
<comment type="caution">
    <text evidence="6">The sequence shown here is derived from an EMBL/GenBank/DDBJ whole genome shotgun (WGS) entry which is preliminary data.</text>
</comment>
<dbReference type="InterPro" id="IPR009057">
    <property type="entry name" value="Homeodomain-like_sf"/>
</dbReference>
<dbReference type="Proteomes" id="UP000286931">
    <property type="component" value="Unassembled WGS sequence"/>
</dbReference>
<feature type="domain" description="HTH araC/xylS-type" evidence="5">
    <location>
        <begin position="267"/>
        <end position="368"/>
    </location>
</feature>
<dbReference type="Pfam" id="PF14525">
    <property type="entry name" value="AraC_binding_2"/>
    <property type="match status" value="1"/>
</dbReference>
<evidence type="ECO:0000313" key="6">
    <source>
        <dbReference type="EMBL" id="GCE01976.1"/>
    </source>
</evidence>
<sequence length="368" mass="40432">MVDAQLPLDARLSPDASLAHDARLAPDVPRPPDARLSPDVRIPPDAPLPLGAHERFHTSDVDVARSEVGRAFCAHDLRLIGRAARLDARMHGVAFGETGLFYLDYGTEVMITPGALEAFYLIQIPLAGVAEITCGRARIASTPQRASVPAPTDPLAMHWGAGNPQLIVWIDRIALEHHLGRLLGRRPRTPVRFDLGMDLTTPAARSWLGVVDLLRREADNPGGMLDQPLILGRLADLLITQFLLTQPHNFSAALHGRQPRVAPPAVRRAMELIECHAAEPLTVEDVAEAVGVSVRALQDGFRRHLETTPVSYLRTVRLDRVRADLTAAEPGTTTVTDVAYRWGFFHPGRFAIAYREQFGEHPSQTLRT</sequence>
<dbReference type="Pfam" id="PF12833">
    <property type="entry name" value="HTH_18"/>
    <property type="match status" value="1"/>
</dbReference>
<proteinExistence type="predicted"/>
<feature type="compositionally biased region" description="Basic and acidic residues" evidence="4">
    <location>
        <begin position="20"/>
        <end position="38"/>
    </location>
</feature>
<dbReference type="SMART" id="SM00342">
    <property type="entry name" value="HTH_ARAC"/>
    <property type="match status" value="1"/>
</dbReference>
<feature type="region of interest" description="Disordered" evidence="4">
    <location>
        <begin position="20"/>
        <end position="40"/>
    </location>
</feature>
<dbReference type="InterPro" id="IPR050204">
    <property type="entry name" value="AraC_XylS_family_regulators"/>
</dbReference>
<keyword evidence="7" id="KW-1185">Reference proteome</keyword>
<dbReference type="PANTHER" id="PTHR46796">
    <property type="entry name" value="HTH-TYPE TRANSCRIPTIONAL ACTIVATOR RHAS-RELATED"/>
    <property type="match status" value="1"/>
</dbReference>
<organism evidence="6 7">
    <name type="scientific">Embleya hyalina</name>
    <dbReference type="NCBI Taxonomy" id="516124"/>
    <lineage>
        <taxon>Bacteria</taxon>
        <taxon>Bacillati</taxon>
        <taxon>Actinomycetota</taxon>
        <taxon>Actinomycetes</taxon>
        <taxon>Kitasatosporales</taxon>
        <taxon>Streptomycetaceae</taxon>
        <taxon>Embleya</taxon>
    </lineage>
</organism>
<reference evidence="6 7" key="1">
    <citation type="submission" date="2018-12" db="EMBL/GenBank/DDBJ databases">
        <title>Draft genome sequence of Embleya hyalina NBRC 13850T.</title>
        <authorList>
            <person name="Komaki H."/>
            <person name="Hosoyama A."/>
            <person name="Kimura A."/>
            <person name="Ichikawa N."/>
            <person name="Tamura T."/>
        </authorList>
    </citation>
    <scope>NUCLEOTIDE SEQUENCE [LARGE SCALE GENOMIC DNA]</scope>
    <source>
        <strain evidence="6 7">NBRC 13850</strain>
    </source>
</reference>
<dbReference type="PROSITE" id="PS01124">
    <property type="entry name" value="HTH_ARAC_FAMILY_2"/>
    <property type="match status" value="1"/>
</dbReference>
<dbReference type="GO" id="GO:0043565">
    <property type="term" value="F:sequence-specific DNA binding"/>
    <property type="evidence" value="ECO:0007669"/>
    <property type="project" value="InterPro"/>
</dbReference>
<protein>
    <submittedName>
        <fullName evidence="6">Transcriptional regulator</fullName>
    </submittedName>
</protein>
<dbReference type="PANTHER" id="PTHR46796:SF12">
    <property type="entry name" value="HTH-TYPE DNA-BINDING TRANSCRIPTIONAL ACTIVATOR EUTR"/>
    <property type="match status" value="1"/>
</dbReference>
<dbReference type="InterPro" id="IPR035418">
    <property type="entry name" value="AraC-bd_2"/>
</dbReference>
<dbReference type="InterPro" id="IPR018060">
    <property type="entry name" value="HTH_AraC"/>
</dbReference>
<keyword evidence="3" id="KW-0804">Transcription</keyword>
<accession>A0A401Z574</accession>
<evidence type="ECO:0000256" key="4">
    <source>
        <dbReference type="SAM" id="MobiDB-lite"/>
    </source>
</evidence>
<keyword evidence="1" id="KW-0805">Transcription regulation</keyword>
<evidence type="ECO:0000259" key="5">
    <source>
        <dbReference type="PROSITE" id="PS01124"/>
    </source>
</evidence>
<dbReference type="SUPFAM" id="SSF46689">
    <property type="entry name" value="Homeodomain-like"/>
    <property type="match status" value="1"/>
</dbReference>
<dbReference type="GO" id="GO:0003700">
    <property type="term" value="F:DNA-binding transcription factor activity"/>
    <property type="evidence" value="ECO:0007669"/>
    <property type="project" value="InterPro"/>
</dbReference>
<evidence type="ECO:0000313" key="7">
    <source>
        <dbReference type="Proteomes" id="UP000286931"/>
    </source>
</evidence>
<evidence type="ECO:0000256" key="3">
    <source>
        <dbReference type="ARBA" id="ARBA00023163"/>
    </source>
</evidence>
<keyword evidence="2" id="KW-0238">DNA-binding</keyword>
<evidence type="ECO:0000256" key="1">
    <source>
        <dbReference type="ARBA" id="ARBA00023015"/>
    </source>
</evidence>
<dbReference type="Gene3D" id="1.10.10.60">
    <property type="entry name" value="Homeodomain-like"/>
    <property type="match status" value="1"/>
</dbReference>